<comment type="caution">
    <text evidence="4">The sequence shown here is derived from an EMBL/GenBank/DDBJ whole genome shotgun (WGS) entry which is preliminary data.</text>
</comment>
<dbReference type="AlphaFoldDB" id="U1YFK4"/>
<dbReference type="Proteomes" id="UP000016511">
    <property type="component" value="Unassembled WGS sequence"/>
</dbReference>
<dbReference type="Pfam" id="PF07261">
    <property type="entry name" value="DnaB_2"/>
    <property type="match status" value="1"/>
</dbReference>
<dbReference type="HOGENOM" id="CLU_081822_0_0_9"/>
<dbReference type="GeneID" id="92841985"/>
<evidence type="ECO:0000256" key="1">
    <source>
        <dbReference type="ARBA" id="ARBA00093462"/>
    </source>
</evidence>
<protein>
    <submittedName>
        <fullName evidence="4">DnaD domain protein</fullName>
    </submittedName>
</protein>
<dbReference type="PATRIC" id="fig|649747.3.peg.955"/>
<dbReference type="InterPro" id="IPR053162">
    <property type="entry name" value="DnaD"/>
</dbReference>
<dbReference type="NCBIfam" id="TIGR01446">
    <property type="entry name" value="DnaD_dom"/>
    <property type="match status" value="1"/>
</dbReference>
<evidence type="ECO:0000313" key="5">
    <source>
        <dbReference type="Proteomes" id="UP000016511"/>
    </source>
</evidence>
<proteinExistence type="inferred from homology"/>
<comment type="similarity">
    <text evidence="1">Belongs to the DnaB/DnaD family.</text>
</comment>
<dbReference type="InterPro" id="IPR034829">
    <property type="entry name" value="DnaD-like_sf"/>
</dbReference>
<evidence type="ECO:0000256" key="2">
    <source>
        <dbReference type="SAM" id="MobiDB-lite"/>
    </source>
</evidence>
<dbReference type="PANTHER" id="PTHR37293">
    <property type="entry name" value="PHAGE REPLICATION PROTEIN-RELATED"/>
    <property type="match status" value="1"/>
</dbReference>
<dbReference type="PANTHER" id="PTHR37293:SF5">
    <property type="entry name" value="DNA REPLICATION PROTEIN"/>
    <property type="match status" value="1"/>
</dbReference>
<dbReference type="EMBL" id="AWSJ01000065">
    <property type="protein sequence ID" value="ERI10862.1"/>
    <property type="molecule type" value="Genomic_DNA"/>
</dbReference>
<dbReference type="eggNOG" id="COG3935">
    <property type="taxonomic scope" value="Bacteria"/>
</dbReference>
<dbReference type="InterPro" id="IPR006343">
    <property type="entry name" value="DnaB/C_C"/>
</dbReference>
<sequence>MKGWIKLHRKVMENPIFNDPALFRLWCMCLMKAAHKEREILVGSQVVTIQPGEFVTGRNSLEEEYNRGMKPKDRVPGITLWRWLNSLEKLGNVNIKKTNKYSVVSIVNWDLYQQDEQQMNNKRTTDEQQMNTNKNDKELKELQEIKDPLLQQQEQALEFLVGEYEKNKFSPVDDEGNILPYLKKEIFTWLTNGSFDQPEEIIQMALEEALLSNGREWRLVKTILERWKSDQLRTVEDIQRDHEEFRKSKEQKVIPLRKGDRDEKHTRVPQKRKYDISRW</sequence>
<dbReference type="STRING" id="649747.HMPREF0083_01050"/>
<dbReference type="RefSeq" id="WP_021624216.1">
    <property type="nucleotide sequence ID" value="NZ_KE952895.1"/>
</dbReference>
<dbReference type="SUPFAM" id="SSF158499">
    <property type="entry name" value="DnaD domain-like"/>
    <property type="match status" value="1"/>
</dbReference>
<keyword evidence="5" id="KW-1185">Reference proteome</keyword>
<reference evidence="4 5" key="1">
    <citation type="submission" date="2013-08" db="EMBL/GenBank/DDBJ databases">
        <authorList>
            <person name="Weinstock G."/>
            <person name="Sodergren E."/>
            <person name="Wylie T."/>
            <person name="Fulton L."/>
            <person name="Fulton R."/>
            <person name="Fronick C."/>
            <person name="O'Laughlin M."/>
            <person name="Godfrey J."/>
            <person name="Miner T."/>
            <person name="Herter B."/>
            <person name="Appelbaum E."/>
            <person name="Cordes M."/>
            <person name="Lek S."/>
            <person name="Wollam A."/>
            <person name="Pepin K.H."/>
            <person name="Palsikar V.B."/>
            <person name="Mitreva M."/>
            <person name="Wilson R.K."/>
        </authorList>
    </citation>
    <scope>NUCLEOTIDE SEQUENCE [LARGE SCALE GENOMIC DNA]</scope>
    <source>
        <strain evidence="4 5">ATCC 12856</strain>
    </source>
</reference>
<gene>
    <name evidence="4" type="ORF">HMPREF0083_01050</name>
</gene>
<organism evidence="4 5">
    <name type="scientific">Aneurinibacillus aneurinilyticus ATCC 12856</name>
    <dbReference type="NCBI Taxonomy" id="649747"/>
    <lineage>
        <taxon>Bacteria</taxon>
        <taxon>Bacillati</taxon>
        <taxon>Bacillota</taxon>
        <taxon>Bacilli</taxon>
        <taxon>Bacillales</taxon>
        <taxon>Paenibacillaceae</taxon>
        <taxon>Aneurinibacillus group</taxon>
        <taxon>Aneurinibacillus</taxon>
    </lineage>
</organism>
<dbReference type="Gene3D" id="1.10.10.630">
    <property type="entry name" value="DnaD domain-like"/>
    <property type="match status" value="1"/>
</dbReference>
<feature type="region of interest" description="Disordered" evidence="2">
    <location>
        <begin position="246"/>
        <end position="279"/>
    </location>
</feature>
<evidence type="ECO:0000313" key="4">
    <source>
        <dbReference type="EMBL" id="ERI10862.1"/>
    </source>
</evidence>
<feature type="domain" description="DnaB/C C-terminal" evidence="3">
    <location>
        <begin position="180"/>
        <end position="240"/>
    </location>
</feature>
<evidence type="ECO:0000259" key="3">
    <source>
        <dbReference type="Pfam" id="PF07261"/>
    </source>
</evidence>
<name>U1YFK4_ANEAE</name>
<accession>U1YFK4</accession>